<dbReference type="Pfam" id="PF13240">
    <property type="entry name" value="Zn_Ribbon_1"/>
    <property type="match status" value="1"/>
</dbReference>
<evidence type="ECO:0000313" key="3">
    <source>
        <dbReference type="EMBL" id="MST87979.1"/>
    </source>
</evidence>
<proteinExistence type="predicted"/>
<dbReference type="AlphaFoldDB" id="A0A6A8MGN9"/>
<evidence type="ECO:0000259" key="2">
    <source>
        <dbReference type="Pfam" id="PF13240"/>
    </source>
</evidence>
<reference evidence="3 4" key="1">
    <citation type="submission" date="2019-08" db="EMBL/GenBank/DDBJ databases">
        <title>In-depth cultivation of the pig gut microbiome towards novel bacterial diversity and tailored functional studies.</title>
        <authorList>
            <person name="Wylensek D."/>
            <person name="Hitch T.C.A."/>
            <person name="Clavel T."/>
        </authorList>
    </citation>
    <scope>NUCLEOTIDE SEQUENCE [LARGE SCALE GENOMIC DNA]</scope>
    <source>
        <strain evidence="3 4">Bifido-178-WT-2B</strain>
    </source>
</reference>
<protein>
    <submittedName>
        <fullName evidence="3">Zinc-ribbon domain-containing protein</fullName>
    </submittedName>
</protein>
<organism evidence="3 4">
    <name type="scientific">Lactobacillus porci</name>
    <dbReference type="NCBI Taxonomy" id="2012477"/>
    <lineage>
        <taxon>Bacteria</taxon>
        <taxon>Bacillati</taxon>
        <taxon>Bacillota</taxon>
        <taxon>Bacilli</taxon>
        <taxon>Lactobacillales</taxon>
        <taxon>Lactobacillaceae</taxon>
        <taxon>Lactobacillus</taxon>
    </lineage>
</organism>
<keyword evidence="1" id="KW-1133">Transmembrane helix</keyword>
<dbReference type="EMBL" id="VUMX01000066">
    <property type="protein sequence ID" value="MST87979.1"/>
    <property type="molecule type" value="Genomic_DNA"/>
</dbReference>
<evidence type="ECO:0000313" key="4">
    <source>
        <dbReference type="Proteomes" id="UP000438120"/>
    </source>
</evidence>
<gene>
    <name evidence="3" type="ORF">FYJ62_10450</name>
</gene>
<dbReference type="PANTHER" id="PTHR40038:SF1">
    <property type="entry name" value="MEMBRANE-ASSOCIATED PROTEIN TCAA"/>
    <property type="match status" value="1"/>
</dbReference>
<keyword evidence="1" id="KW-0812">Transmembrane</keyword>
<feature type="domain" description="Zinc-ribbon" evidence="2">
    <location>
        <begin position="6"/>
        <end position="28"/>
    </location>
</feature>
<keyword evidence="1" id="KW-0472">Membrane</keyword>
<feature type="transmembrane region" description="Helical" evidence="1">
    <location>
        <begin position="49"/>
        <end position="66"/>
    </location>
</feature>
<dbReference type="Proteomes" id="UP000438120">
    <property type="component" value="Unassembled WGS sequence"/>
</dbReference>
<name>A0A6A8MGN9_9LACO</name>
<sequence length="170" mass="18596">MKNIKYCPNCGQAVEKGAAFCQNCGASLNPPEKRASRTGRKKSKKQQRIIATVALAMLAFAGYYLWGSSQYSKDQQVDWIMAALVSPDEDATRYIVTDSATLAVNHENLAPLQKFYKEHQTAANRMGQNFKAGDNKYGDFRFVQSGHYAGTFSEIQAAGQDLSAGGGDQP</sequence>
<accession>A0A6A8MGN9</accession>
<dbReference type="OrthoDB" id="2327418at2"/>
<evidence type="ECO:0000256" key="1">
    <source>
        <dbReference type="SAM" id="Phobius"/>
    </source>
</evidence>
<comment type="caution">
    <text evidence="3">The sequence shown here is derived from an EMBL/GenBank/DDBJ whole genome shotgun (WGS) entry which is preliminary data.</text>
</comment>
<dbReference type="InterPro" id="IPR026870">
    <property type="entry name" value="Zinc_ribbon_dom"/>
</dbReference>
<dbReference type="PANTHER" id="PTHR40038">
    <property type="entry name" value="MEMBRANE-ASSOCIATED PROTEIN TCAA"/>
    <property type="match status" value="1"/>
</dbReference>
<keyword evidence="4" id="KW-1185">Reference proteome</keyword>